<gene>
    <name evidence="10" type="ORF">J0M35_19980</name>
</gene>
<dbReference type="GO" id="GO:0008453">
    <property type="term" value="F:alanine-glyoxylate transaminase activity"/>
    <property type="evidence" value="ECO:0007669"/>
    <property type="project" value="UniProtKB-EC"/>
</dbReference>
<dbReference type="InterPro" id="IPR015424">
    <property type="entry name" value="PyrdxlP-dep_Trfase"/>
</dbReference>
<organism evidence="10 11">
    <name type="scientific">Candidatus Obscuribacter phosphatis</name>
    <dbReference type="NCBI Taxonomy" id="1906157"/>
    <lineage>
        <taxon>Bacteria</taxon>
        <taxon>Bacillati</taxon>
        <taxon>Candidatus Melainabacteria</taxon>
        <taxon>Candidatus Obscuribacterales</taxon>
        <taxon>Candidatus Obscuribacteraceae</taxon>
        <taxon>Candidatus Obscuribacter</taxon>
    </lineage>
</organism>
<keyword evidence="5 10" id="KW-0032">Aminotransferase</keyword>
<evidence type="ECO:0000256" key="9">
    <source>
        <dbReference type="RuleBase" id="RU003560"/>
    </source>
</evidence>
<proteinExistence type="inferred from homology"/>
<dbReference type="PANTHER" id="PTHR45688:SF3">
    <property type="entry name" value="ALANINE--GLYOXYLATE AMINOTRANSFERASE 2, MITOCHONDRIAL"/>
    <property type="match status" value="1"/>
</dbReference>
<reference evidence="10" key="1">
    <citation type="submission" date="2021-02" db="EMBL/GenBank/DDBJ databases">
        <title>Genome-Resolved Metagenomics of a Microbial Community Performing Photosynthetic Biological Nutrient Removal.</title>
        <authorList>
            <person name="Mcdaniel E.A."/>
        </authorList>
    </citation>
    <scope>NUCLEOTIDE SEQUENCE</scope>
    <source>
        <strain evidence="10">UWPOB_OBS1</strain>
    </source>
</reference>
<dbReference type="InterPro" id="IPR049704">
    <property type="entry name" value="Aminotrans_3_PPA_site"/>
</dbReference>
<dbReference type="PIRSF" id="PIRSF000521">
    <property type="entry name" value="Transaminase_4ab_Lys_Orn"/>
    <property type="match status" value="1"/>
</dbReference>
<evidence type="ECO:0000256" key="8">
    <source>
        <dbReference type="ARBA" id="ARBA00022946"/>
    </source>
</evidence>
<protein>
    <recommendedName>
        <fullName evidence="4">alanine--glyoxylate transaminase</fullName>
        <ecNumber evidence="4">2.6.1.44</ecNumber>
    </recommendedName>
</protein>
<comment type="cofactor">
    <cofactor evidence="1">
        <name>pyridoxal 5'-phosphate</name>
        <dbReference type="ChEBI" id="CHEBI:597326"/>
    </cofactor>
</comment>
<evidence type="ECO:0000256" key="3">
    <source>
        <dbReference type="ARBA" id="ARBA00011881"/>
    </source>
</evidence>
<dbReference type="EC" id="2.6.1.44" evidence="4"/>
<evidence type="ECO:0000256" key="1">
    <source>
        <dbReference type="ARBA" id="ARBA00001933"/>
    </source>
</evidence>
<evidence type="ECO:0000313" key="11">
    <source>
        <dbReference type="Proteomes" id="UP000664277"/>
    </source>
</evidence>
<keyword evidence="6" id="KW-0808">Transferase</keyword>
<dbReference type="PANTHER" id="PTHR45688">
    <property type="match status" value="1"/>
</dbReference>
<dbReference type="PROSITE" id="PS00600">
    <property type="entry name" value="AA_TRANSFER_CLASS_3"/>
    <property type="match status" value="1"/>
</dbReference>
<dbReference type="AlphaFoldDB" id="A0A8J7PLD4"/>
<evidence type="ECO:0000313" key="10">
    <source>
        <dbReference type="EMBL" id="MBN8662658.1"/>
    </source>
</evidence>
<comment type="caution">
    <text evidence="10">The sequence shown here is derived from an EMBL/GenBank/DDBJ whole genome shotgun (WGS) entry which is preliminary data.</text>
</comment>
<dbReference type="EMBL" id="JAFLCK010000047">
    <property type="protein sequence ID" value="MBN8662658.1"/>
    <property type="molecule type" value="Genomic_DNA"/>
</dbReference>
<dbReference type="Pfam" id="PF00202">
    <property type="entry name" value="Aminotran_3"/>
    <property type="match status" value="1"/>
</dbReference>
<dbReference type="InterPro" id="IPR015422">
    <property type="entry name" value="PyrdxlP-dep_Trfase_small"/>
</dbReference>
<evidence type="ECO:0000256" key="4">
    <source>
        <dbReference type="ARBA" id="ARBA00013049"/>
    </source>
</evidence>
<dbReference type="SUPFAM" id="SSF53383">
    <property type="entry name" value="PLP-dependent transferases"/>
    <property type="match status" value="1"/>
</dbReference>
<sequence length="436" mass="47522">MSSPMNREELKKKREKYIVPGVKQMYAEPPHFVKGKGQYLYDETGREYLDMFAGIVTVSVGHCHPKVTQRTVEQVQTLQHTSTIFMTQPMVELAEKLAELTPGDLSKTFVTNSGTEANEAAIRFARLATGRNEVIALEHSYHGESHLASTITGNHNWRPDTMPAAGVAYAANAYCYRCPFKKTPDNCSLECAKDVERVIQTQTSGKPAVMIAEPIQGVGGAITPPDDYFKEVKSILEKYGALFIADEVQTGVGRTGKHWFGISNWGVVPDLMTMAKGLANGLPIGAVVASPKVVDGLVKQQINTFGGNPVSTATACAVLETIEEEKLMENARVVGDYLMDGLRDLQKQFPDMVGDVRGKGLMVGMELADKNKTPLTQETARIVEMAKDDGVVIGKGGLYGNTIRIKPPLTITIENVDTMLKVVRKAMEATVKVGAK</sequence>
<evidence type="ECO:0000256" key="2">
    <source>
        <dbReference type="ARBA" id="ARBA00008954"/>
    </source>
</evidence>
<dbReference type="GO" id="GO:0030170">
    <property type="term" value="F:pyridoxal phosphate binding"/>
    <property type="evidence" value="ECO:0007669"/>
    <property type="project" value="InterPro"/>
</dbReference>
<keyword evidence="8" id="KW-0809">Transit peptide</keyword>
<name>A0A8J7PLD4_9BACT</name>
<dbReference type="Gene3D" id="3.40.640.10">
    <property type="entry name" value="Type I PLP-dependent aspartate aminotransferase-like (Major domain)"/>
    <property type="match status" value="1"/>
</dbReference>
<evidence type="ECO:0000256" key="6">
    <source>
        <dbReference type="ARBA" id="ARBA00022679"/>
    </source>
</evidence>
<comment type="subunit">
    <text evidence="3">Homotetramer.</text>
</comment>
<keyword evidence="7 9" id="KW-0663">Pyridoxal phosphate</keyword>
<dbReference type="Gene3D" id="3.90.1150.10">
    <property type="entry name" value="Aspartate Aminotransferase, domain 1"/>
    <property type="match status" value="1"/>
</dbReference>
<dbReference type="InterPro" id="IPR015421">
    <property type="entry name" value="PyrdxlP-dep_Trfase_major"/>
</dbReference>
<evidence type="ECO:0000256" key="7">
    <source>
        <dbReference type="ARBA" id="ARBA00022898"/>
    </source>
</evidence>
<dbReference type="Proteomes" id="UP000664277">
    <property type="component" value="Unassembled WGS sequence"/>
</dbReference>
<evidence type="ECO:0000256" key="5">
    <source>
        <dbReference type="ARBA" id="ARBA00022576"/>
    </source>
</evidence>
<dbReference type="CDD" id="cd00610">
    <property type="entry name" value="OAT_like"/>
    <property type="match status" value="1"/>
</dbReference>
<dbReference type="InterPro" id="IPR005814">
    <property type="entry name" value="Aminotrans_3"/>
</dbReference>
<comment type="similarity">
    <text evidence="2 9">Belongs to the class-III pyridoxal-phosphate-dependent aminotransferase family.</text>
</comment>
<accession>A0A8J7PLD4</accession>